<keyword evidence="1" id="KW-0479">Metal-binding</keyword>
<gene>
    <name evidence="5" type="primary">LOC135194188</name>
</gene>
<dbReference type="RefSeq" id="XP_064075345.1">
    <property type="nucleotide sequence ID" value="XM_064219275.1"/>
</dbReference>
<evidence type="ECO:0000256" key="2">
    <source>
        <dbReference type="SAM" id="MobiDB-lite"/>
    </source>
</evidence>
<keyword evidence="1" id="KW-0863">Zinc-finger</keyword>
<evidence type="ECO:0000313" key="5">
    <source>
        <dbReference type="RefSeq" id="XP_064075345.1"/>
    </source>
</evidence>
<keyword evidence="1" id="KW-0862">Zinc</keyword>
<keyword evidence="4" id="KW-1185">Reference proteome</keyword>
<dbReference type="SUPFAM" id="SSF57756">
    <property type="entry name" value="Retrovirus zinc finger-like domains"/>
    <property type="match status" value="1"/>
</dbReference>
<evidence type="ECO:0000256" key="1">
    <source>
        <dbReference type="PROSITE-ProRule" id="PRU00047"/>
    </source>
</evidence>
<dbReference type="Proteomes" id="UP001652626">
    <property type="component" value="Chromosome 27"/>
</dbReference>
<dbReference type="Gene3D" id="4.10.60.10">
    <property type="entry name" value="Zinc finger, CCHC-type"/>
    <property type="match status" value="1"/>
</dbReference>
<feature type="compositionally biased region" description="Polar residues" evidence="2">
    <location>
        <begin position="1"/>
        <end position="11"/>
    </location>
</feature>
<feature type="region of interest" description="Disordered" evidence="2">
    <location>
        <begin position="48"/>
        <end position="67"/>
    </location>
</feature>
<feature type="region of interest" description="Disordered" evidence="2">
    <location>
        <begin position="1"/>
        <end position="29"/>
    </location>
</feature>
<protein>
    <submittedName>
        <fullName evidence="5">Uncharacterized protein LOC135194188</fullName>
    </submittedName>
</protein>
<accession>A0ABM4AVL5</accession>
<dbReference type="GeneID" id="135194188"/>
<name>A0ABM4AVL5_VANTA</name>
<dbReference type="InterPro" id="IPR001878">
    <property type="entry name" value="Znf_CCHC"/>
</dbReference>
<proteinExistence type="predicted"/>
<evidence type="ECO:0000313" key="4">
    <source>
        <dbReference type="Proteomes" id="UP001652626"/>
    </source>
</evidence>
<dbReference type="PROSITE" id="PS50158">
    <property type="entry name" value="ZF_CCHC"/>
    <property type="match status" value="1"/>
</dbReference>
<dbReference type="InterPro" id="IPR036875">
    <property type="entry name" value="Znf_CCHC_sf"/>
</dbReference>
<reference evidence="5" key="1">
    <citation type="submission" date="2025-08" db="UniProtKB">
        <authorList>
            <consortium name="RefSeq"/>
        </authorList>
    </citation>
    <scope>IDENTIFICATION</scope>
    <source>
        <tissue evidence="5">Whole body</tissue>
    </source>
</reference>
<feature type="domain" description="CCHC-type" evidence="3">
    <location>
        <begin position="288"/>
        <end position="303"/>
    </location>
</feature>
<evidence type="ECO:0000259" key="3">
    <source>
        <dbReference type="PROSITE" id="PS50158"/>
    </source>
</evidence>
<sequence length="332" mass="36459">MSSGEGPSAISSEVGFDGAQVEGQRTKSDAEKLLSSMEALLSRVLASQQTPTANTTHSTQLLPFNPDDEESDVEAWCNITEAIVLKKNLNGIDLLMALTSALKGRAAACITKVNINEMTWTVVKQCLMAKFSKPKLPQDYFDDILRFQIAAKETASESALRLWSLIERIPKCTMPEEVVTGFVISVLCKKDGLIRRELNAHNIMTRTQLFRVLGGVSLKRQSDGGGDTSEPEIKRFRSVERFSGRCSFCGIRGHRFADCRKRRDNFGSASQEVPSSSRTLKNTTSVSCYTCGKKGHVTTNCPDKKNGSKAAVMEVQHCEHRPSRGTLKTSSG</sequence>
<feature type="compositionally biased region" description="Polar residues" evidence="2">
    <location>
        <begin position="48"/>
        <end position="62"/>
    </location>
</feature>
<organism evidence="4 5">
    <name type="scientific">Vanessa tameamea</name>
    <name type="common">Kamehameha butterfly</name>
    <dbReference type="NCBI Taxonomy" id="334116"/>
    <lineage>
        <taxon>Eukaryota</taxon>
        <taxon>Metazoa</taxon>
        <taxon>Ecdysozoa</taxon>
        <taxon>Arthropoda</taxon>
        <taxon>Hexapoda</taxon>
        <taxon>Insecta</taxon>
        <taxon>Pterygota</taxon>
        <taxon>Neoptera</taxon>
        <taxon>Endopterygota</taxon>
        <taxon>Lepidoptera</taxon>
        <taxon>Glossata</taxon>
        <taxon>Ditrysia</taxon>
        <taxon>Papilionoidea</taxon>
        <taxon>Nymphalidae</taxon>
        <taxon>Nymphalinae</taxon>
        <taxon>Vanessa</taxon>
    </lineage>
</organism>
<dbReference type="Pfam" id="PF00098">
    <property type="entry name" value="zf-CCHC"/>
    <property type="match status" value="1"/>
</dbReference>
<dbReference type="SMART" id="SM00343">
    <property type="entry name" value="ZnF_C2HC"/>
    <property type="match status" value="2"/>
</dbReference>